<reference evidence="1 2" key="1">
    <citation type="journal article" date="2015" name="Genome Biol. Evol.">
        <title>Characterization of Three Mycobacterium spp. with Potential Use in Bioremediation by Genome Sequencing and Comparative Genomics.</title>
        <authorList>
            <person name="Das S."/>
            <person name="Pettersson B.M."/>
            <person name="Behra P.R."/>
            <person name="Ramesh M."/>
            <person name="Dasgupta S."/>
            <person name="Bhattacharya A."/>
            <person name="Kirsebom L.A."/>
        </authorList>
    </citation>
    <scope>NUCLEOTIDE SEQUENCE [LARGE SCALE GENOMIC DNA]</scope>
    <source>
        <strain evidence="1 2">DSM 43826</strain>
    </source>
</reference>
<sequence length="46" mass="5032" precursor="true">MRKPVAAKRLRSSSRVTGVSQEAASYSTMKTGICRSVFVWYSAYGG</sequence>
<accession>A0A0J6V9A7</accession>
<name>A0A0J6V9A7_9MYCO</name>
<proteinExistence type="predicted"/>
<dbReference type="EMBL" id="JYNL01000069">
    <property type="protein sequence ID" value="KMO67465.1"/>
    <property type="molecule type" value="Genomic_DNA"/>
</dbReference>
<dbReference type="Proteomes" id="UP000036513">
    <property type="component" value="Unassembled WGS sequence"/>
</dbReference>
<keyword evidence="2" id="KW-1185">Reference proteome</keyword>
<evidence type="ECO:0000313" key="2">
    <source>
        <dbReference type="Proteomes" id="UP000036513"/>
    </source>
</evidence>
<gene>
    <name evidence="1" type="ORF">MCHLDSM_06714</name>
</gene>
<dbReference type="AlphaFoldDB" id="A0A0J6V9A7"/>
<comment type="caution">
    <text evidence="1">The sequence shown here is derived from an EMBL/GenBank/DDBJ whole genome shotgun (WGS) entry which is preliminary data.</text>
</comment>
<organism evidence="1 2">
    <name type="scientific">Mycolicibacterium chlorophenolicum</name>
    <dbReference type="NCBI Taxonomy" id="37916"/>
    <lineage>
        <taxon>Bacteria</taxon>
        <taxon>Bacillati</taxon>
        <taxon>Actinomycetota</taxon>
        <taxon>Actinomycetes</taxon>
        <taxon>Mycobacteriales</taxon>
        <taxon>Mycobacteriaceae</taxon>
        <taxon>Mycolicibacterium</taxon>
    </lineage>
</organism>
<protein>
    <submittedName>
        <fullName evidence="1">Uncharacterized protein</fullName>
    </submittedName>
</protein>
<evidence type="ECO:0000313" key="1">
    <source>
        <dbReference type="EMBL" id="KMO67465.1"/>
    </source>
</evidence>